<dbReference type="EMBL" id="QGKY02001250">
    <property type="protein sequence ID" value="KAF2562164.1"/>
    <property type="molecule type" value="Genomic_DNA"/>
</dbReference>
<comment type="caution">
    <text evidence="1">The sequence shown here is derived from an EMBL/GenBank/DDBJ whole genome shotgun (WGS) entry which is preliminary data.</text>
</comment>
<name>A0A8S9HX00_BRACR</name>
<evidence type="ECO:0000313" key="1">
    <source>
        <dbReference type="EMBL" id="KAF2562164.1"/>
    </source>
</evidence>
<organism evidence="1">
    <name type="scientific">Brassica cretica</name>
    <name type="common">Mustard</name>
    <dbReference type="NCBI Taxonomy" id="69181"/>
    <lineage>
        <taxon>Eukaryota</taxon>
        <taxon>Viridiplantae</taxon>
        <taxon>Streptophyta</taxon>
        <taxon>Embryophyta</taxon>
        <taxon>Tracheophyta</taxon>
        <taxon>Spermatophyta</taxon>
        <taxon>Magnoliopsida</taxon>
        <taxon>eudicotyledons</taxon>
        <taxon>Gunneridae</taxon>
        <taxon>Pentapetalae</taxon>
        <taxon>rosids</taxon>
        <taxon>malvids</taxon>
        <taxon>Brassicales</taxon>
        <taxon>Brassicaceae</taxon>
        <taxon>Brassiceae</taxon>
        <taxon>Brassica</taxon>
    </lineage>
</organism>
<reference evidence="1" key="1">
    <citation type="submission" date="2019-12" db="EMBL/GenBank/DDBJ databases">
        <title>Genome sequencing and annotation of Brassica cretica.</title>
        <authorList>
            <person name="Studholme D.J."/>
            <person name="Sarris P.F."/>
        </authorList>
    </citation>
    <scope>NUCLEOTIDE SEQUENCE</scope>
    <source>
        <strain evidence="1">PFS-102/07</strain>
        <tissue evidence="1">Leaf</tissue>
    </source>
</reference>
<proteinExistence type="predicted"/>
<gene>
    <name evidence="1" type="ORF">F2Q70_00017755</name>
</gene>
<sequence length="66" mass="7553">MEGEKWPKTWGATEGRKSVDHVKKHIKRVRMDGDGMDGELKLLTLVLSKIVSSPNIFFMLIKAELR</sequence>
<accession>A0A8S9HX00</accession>
<dbReference type="AlphaFoldDB" id="A0A8S9HX00"/>
<protein>
    <submittedName>
        <fullName evidence="1">Uncharacterized protein</fullName>
    </submittedName>
</protein>